<dbReference type="GO" id="GO:0016746">
    <property type="term" value="F:acyltransferase activity"/>
    <property type="evidence" value="ECO:0007669"/>
    <property type="project" value="InterPro"/>
</dbReference>
<dbReference type="InterPro" id="IPR013747">
    <property type="entry name" value="ACP_syn_III_C"/>
</dbReference>
<evidence type="ECO:0000256" key="1">
    <source>
        <dbReference type="ARBA" id="ARBA00022679"/>
    </source>
</evidence>
<dbReference type="EMBL" id="UOEY01000079">
    <property type="protein sequence ID" value="VAW39583.1"/>
    <property type="molecule type" value="Genomic_DNA"/>
</dbReference>
<dbReference type="Gene3D" id="3.40.47.10">
    <property type="match status" value="1"/>
</dbReference>
<evidence type="ECO:0000259" key="2">
    <source>
        <dbReference type="Pfam" id="PF08541"/>
    </source>
</evidence>
<dbReference type="InterPro" id="IPR016039">
    <property type="entry name" value="Thiolase-like"/>
</dbReference>
<organism evidence="3">
    <name type="scientific">hydrothermal vent metagenome</name>
    <dbReference type="NCBI Taxonomy" id="652676"/>
    <lineage>
        <taxon>unclassified sequences</taxon>
        <taxon>metagenomes</taxon>
        <taxon>ecological metagenomes</taxon>
    </lineage>
</organism>
<dbReference type="SUPFAM" id="SSF53901">
    <property type="entry name" value="Thiolase-like"/>
    <property type="match status" value="1"/>
</dbReference>
<gene>
    <name evidence="3" type="ORF">MNBD_DELTA04-408</name>
</gene>
<dbReference type="Pfam" id="PF08541">
    <property type="entry name" value="ACP_syn_III_C"/>
    <property type="match status" value="1"/>
</dbReference>
<proteinExistence type="predicted"/>
<accession>A0A3B0VH00</accession>
<feature type="non-terminal residue" evidence="3">
    <location>
        <position position="1"/>
    </location>
</feature>
<name>A0A3B0VH00_9ZZZZ</name>
<evidence type="ECO:0000313" key="3">
    <source>
        <dbReference type="EMBL" id="VAW39583.1"/>
    </source>
</evidence>
<dbReference type="AlphaFoldDB" id="A0A3B0VH00"/>
<feature type="domain" description="Beta-ketoacyl-[acyl-carrier-protein] synthase III C-terminal" evidence="2">
    <location>
        <begin position="2"/>
        <end position="47"/>
    </location>
</feature>
<reference evidence="3" key="1">
    <citation type="submission" date="2018-06" db="EMBL/GenBank/DDBJ databases">
        <authorList>
            <person name="Zhirakovskaya E."/>
        </authorList>
    </citation>
    <scope>NUCLEOTIDE SEQUENCE</scope>
</reference>
<sequence length="55" mass="5527">DRNFETLAALGNVGSVSAPITMAMGVEQGVLAPGERAAVLGIGSGINSLMLGINW</sequence>
<keyword evidence="1" id="KW-0808">Transferase</keyword>
<protein>
    <submittedName>
        <fullName evidence="3">3-oxoacyl-[ACP] synthase III in alkane synthesis cluster</fullName>
    </submittedName>
</protein>